<sequence>MFKMMPTTLVFLATCLIAACALKPEPKADLKNMGDADVHAVSDQVIRTVMQNMKSKTVDNDEIIFKNEEEKEKYFRESVDVANSVQASADFITGIGERLQLTRQEQLEFSRLASTLSQQAGEVRKLAVSEKANAVRNKMNQMIGTCNSCHDRFRVMSAE</sequence>
<reference evidence="2 3" key="1">
    <citation type="submission" date="2016-12" db="EMBL/GenBank/DDBJ databases">
        <title>Isolation and genomic insights into novel planktonic Zetaproteobacteria from stratified waters of the Chesapeake Bay.</title>
        <authorList>
            <person name="McAllister S.M."/>
            <person name="Kato S."/>
            <person name="Chan C.S."/>
            <person name="Chiu B.K."/>
            <person name="Field E.K."/>
        </authorList>
    </citation>
    <scope>NUCLEOTIDE SEQUENCE [LARGE SCALE GENOMIC DNA]</scope>
    <source>
        <strain evidence="2 3">CP-5</strain>
    </source>
</reference>
<dbReference type="GO" id="GO:0022900">
    <property type="term" value="P:electron transport chain"/>
    <property type="evidence" value="ECO:0007669"/>
    <property type="project" value="InterPro"/>
</dbReference>
<dbReference type="SUPFAM" id="SSF47175">
    <property type="entry name" value="Cytochromes"/>
    <property type="match status" value="1"/>
</dbReference>
<evidence type="ECO:0000313" key="3">
    <source>
        <dbReference type="Proteomes" id="UP000231701"/>
    </source>
</evidence>
<dbReference type="PROSITE" id="PS51257">
    <property type="entry name" value="PROKAR_LIPOPROTEIN"/>
    <property type="match status" value="1"/>
</dbReference>
<dbReference type="RefSeq" id="WP_100277045.1">
    <property type="nucleotide sequence ID" value="NZ_CP018799.1"/>
</dbReference>
<organism evidence="2 3">
    <name type="scientific">Mariprofundus aestuarium</name>
    <dbReference type="NCBI Taxonomy" id="1921086"/>
    <lineage>
        <taxon>Bacteria</taxon>
        <taxon>Pseudomonadati</taxon>
        <taxon>Pseudomonadota</taxon>
        <taxon>Candidatius Mariprofundia</taxon>
        <taxon>Mariprofundales</taxon>
        <taxon>Mariprofundaceae</taxon>
        <taxon>Mariprofundus</taxon>
    </lineage>
</organism>
<dbReference type="InterPro" id="IPR002321">
    <property type="entry name" value="Cyt_c_II"/>
</dbReference>
<dbReference type="InterPro" id="IPR010980">
    <property type="entry name" value="Cyt_c/b562"/>
</dbReference>
<dbReference type="PROSITE" id="PS51009">
    <property type="entry name" value="CYTCII"/>
    <property type="match status" value="1"/>
</dbReference>
<evidence type="ECO:0000256" key="1">
    <source>
        <dbReference type="SAM" id="SignalP"/>
    </source>
</evidence>
<name>A0A2K8L4F5_MARES</name>
<feature type="signal peptide" evidence="1">
    <location>
        <begin position="1"/>
        <end position="18"/>
    </location>
</feature>
<gene>
    <name evidence="2" type="ORF">Ga0123461_0690</name>
</gene>
<dbReference type="GO" id="GO:0005506">
    <property type="term" value="F:iron ion binding"/>
    <property type="evidence" value="ECO:0007669"/>
    <property type="project" value="InterPro"/>
</dbReference>
<keyword evidence="3" id="KW-1185">Reference proteome</keyword>
<dbReference type="GO" id="GO:0020037">
    <property type="term" value="F:heme binding"/>
    <property type="evidence" value="ECO:0007669"/>
    <property type="project" value="InterPro"/>
</dbReference>
<feature type="chain" id="PRO_5014765471" evidence="1">
    <location>
        <begin position="19"/>
        <end position="159"/>
    </location>
</feature>
<dbReference type="Gene3D" id="1.20.120.10">
    <property type="entry name" value="Cytochrome c/b562"/>
    <property type="match status" value="1"/>
</dbReference>
<protein>
    <submittedName>
        <fullName evidence="2">Cytochrome C</fullName>
    </submittedName>
</protein>
<dbReference type="EMBL" id="CP018799">
    <property type="protein sequence ID" value="ATX79116.1"/>
    <property type="molecule type" value="Genomic_DNA"/>
</dbReference>
<dbReference type="OrthoDB" id="5573721at2"/>
<proteinExistence type="predicted"/>
<dbReference type="AlphaFoldDB" id="A0A2K8L4F5"/>
<evidence type="ECO:0000313" key="2">
    <source>
        <dbReference type="EMBL" id="ATX79116.1"/>
    </source>
</evidence>
<dbReference type="Proteomes" id="UP000231701">
    <property type="component" value="Chromosome"/>
</dbReference>
<keyword evidence="1" id="KW-0732">Signal</keyword>
<accession>A0A2K8L4F5</accession>
<dbReference type="GO" id="GO:0009055">
    <property type="term" value="F:electron transfer activity"/>
    <property type="evidence" value="ECO:0007669"/>
    <property type="project" value="InterPro"/>
</dbReference>
<dbReference type="KEGG" id="maes:Ga0123461_0690"/>
<dbReference type="Pfam" id="PF01322">
    <property type="entry name" value="Cytochrom_C_2"/>
    <property type="match status" value="1"/>
</dbReference>